<keyword evidence="1" id="KW-0472">Membrane</keyword>
<protein>
    <submittedName>
        <fullName evidence="2">Uncharacterized protein</fullName>
    </submittedName>
</protein>
<keyword evidence="1" id="KW-0812">Transmembrane</keyword>
<evidence type="ECO:0000313" key="2">
    <source>
        <dbReference type="EMBL" id="KAI9165911.1"/>
    </source>
</evidence>
<accession>A0AAD5IJ91</accession>
<gene>
    <name evidence="2" type="ORF">LWI28_022748</name>
</gene>
<dbReference type="EMBL" id="JAJSOW010000105">
    <property type="protein sequence ID" value="KAI9165911.1"/>
    <property type="molecule type" value="Genomic_DNA"/>
</dbReference>
<dbReference type="Proteomes" id="UP001064489">
    <property type="component" value="Chromosome 10"/>
</dbReference>
<reference evidence="2" key="1">
    <citation type="journal article" date="2022" name="Plant J.">
        <title>Strategies of tolerance reflected in two North American maple genomes.</title>
        <authorList>
            <person name="McEvoy S.L."/>
            <person name="Sezen U.U."/>
            <person name="Trouern-Trend A."/>
            <person name="McMahon S.M."/>
            <person name="Schaberg P.G."/>
            <person name="Yang J."/>
            <person name="Wegrzyn J.L."/>
            <person name="Swenson N.G."/>
        </authorList>
    </citation>
    <scope>NUCLEOTIDE SEQUENCE</scope>
    <source>
        <strain evidence="2">91603</strain>
    </source>
</reference>
<evidence type="ECO:0000313" key="3">
    <source>
        <dbReference type="Proteomes" id="UP001064489"/>
    </source>
</evidence>
<dbReference type="InterPro" id="IPR027417">
    <property type="entry name" value="P-loop_NTPase"/>
</dbReference>
<dbReference type="Gene3D" id="3.40.50.300">
    <property type="entry name" value="P-loop containing nucleotide triphosphate hydrolases"/>
    <property type="match status" value="1"/>
</dbReference>
<organism evidence="2 3">
    <name type="scientific">Acer negundo</name>
    <name type="common">Box elder</name>
    <dbReference type="NCBI Taxonomy" id="4023"/>
    <lineage>
        <taxon>Eukaryota</taxon>
        <taxon>Viridiplantae</taxon>
        <taxon>Streptophyta</taxon>
        <taxon>Embryophyta</taxon>
        <taxon>Tracheophyta</taxon>
        <taxon>Spermatophyta</taxon>
        <taxon>Magnoliopsida</taxon>
        <taxon>eudicotyledons</taxon>
        <taxon>Gunneridae</taxon>
        <taxon>Pentapetalae</taxon>
        <taxon>rosids</taxon>
        <taxon>malvids</taxon>
        <taxon>Sapindales</taxon>
        <taxon>Sapindaceae</taxon>
        <taxon>Hippocastanoideae</taxon>
        <taxon>Acereae</taxon>
        <taxon>Acer</taxon>
    </lineage>
</organism>
<dbReference type="AlphaFoldDB" id="A0AAD5IJ91"/>
<sequence length="99" mass="11170">MLNNSESPGRIELPLAFNTPGWVKGIGYDILVDISRYIMPSNVVKINISFEKKNLPAGAFWLDGDGDKFLQYCMIMINFIIELLIYLFSGKSMELDTSS</sequence>
<reference evidence="2" key="2">
    <citation type="submission" date="2023-02" db="EMBL/GenBank/DDBJ databases">
        <authorList>
            <person name="Swenson N.G."/>
            <person name="Wegrzyn J.L."/>
            <person name="Mcevoy S.L."/>
        </authorList>
    </citation>
    <scope>NUCLEOTIDE SEQUENCE</scope>
    <source>
        <strain evidence="2">91603</strain>
        <tissue evidence="2">Leaf</tissue>
    </source>
</reference>
<name>A0AAD5IJ91_ACENE</name>
<keyword evidence="1" id="KW-1133">Transmembrane helix</keyword>
<comment type="caution">
    <text evidence="2">The sequence shown here is derived from an EMBL/GenBank/DDBJ whole genome shotgun (WGS) entry which is preliminary data.</text>
</comment>
<keyword evidence="3" id="KW-1185">Reference proteome</keyword>
<proteinExistence type="predicted"/>
<evidence type="ECO:0000256" key="1">
    <source>
        <dbReference type="SAM" id="Phobius"/>
    </source>
</evidence>
<feature type="transmembrane region" description="Helical" evidence="1">
    <location>
        <begin position="69"/>
        <end position="88"/>
    </location>
</feature>